<keyword evidence="1" id="KW-0732">Signal</keyword>
<protein>
    <submittedName>
        <fullName evidence="2">Uncharacterized protein</fullName>
    </submittedName>
</protein>
<feature type="chain" id="PRO_5046223997" evidence="1">
    <location>
        <begin position="26"/>
        <end position="133"/>
    </location>
</feature>
<organism evidence="2 3">
    <name type="scientific">Marasmius tenuissimus</name>
    <dbReference type="NCBI Taxonomy" id="585030"/>
    <lineage>
        <taxon>Eukaryota</taxon>
        <taxon>Fungi</taxon>
        <taxon>Dikarya</taxon>
        <taxon>Basidiomycota</taxon>
        <taxon>Agaricomycotina</taxon>
        <taxon>Agaricomycetes</taxon>
        <taxon>Agaricomycetidae</taxon>
        <taxon>Agaricales</taxon>
        <taxon>Marasmiineae</taxon>
        <taxon>Marasmiaceae</taxon>
        <taxon>Marasmius</taxon>
    </lineage>
</organism>
<accession>A0ABR2ZFS4</accession>
<proteinExistence type="predicted"/>
<comment type="caution">
    <text evidence="2">The sequence shown here is derived from an EMBL/GenBank/DDBJ whole genome shotgun (WGS) entry which is preliminary data.</text>
</comment>
<feature type="signal peptide" evidence="1">
    <location>
        <begin position="1"/>
        <end position="25"/>
    </location>
</feature>
<keyword evidence="3" id="KW-1185">Reference proteome</keyword>
<dbReference type="Proteomes" id="UP001437256">
    <property type="component" value="Unassembled WGS sequence"/>
</dbReference>
<evidence type="ECO:0000256" key="1">
    <source>
        <dbReference type="SAM" id="SignalP"/>
    </source>
</evidence>
<evidence type="ECO:0000313" key="3">
    <source>
        <dbReference type="Proteomes" id="UP001437256"/>
    </source>
</evidence>
<reference evidence="2 3" key="1">
    <citation type="submission" date="2024-05" db="EMBL/GenBank/DDBJ databases">
        <title>A draft genome resource for the thread blight pathogen Marasmius tenuissimus strain MS-2.</title>
        <authorList>
            <person name="Yulfo-Soto G.E."/>
            <person name="Baruah I.K."/>
            <person name="Amoako-Attah I."/>
            <person name="Bukari Y."/>
            <person name="Meinhardt L.W."/>
            <person name="Bailey B.A."/>
            <person name="Cohen S.P."/>
        </authorList>
    </citation>
    <scope>NUCLEOTIDE SEQUENCE [LARGE SCALE GENOMIC DNA]</scope>
    <source>
        <strain evidence="2 3">MS-2</strain>
    </source>
</reference>
<sequence length="133" mass="14434">MAVFIKKLLVVIVFVAFTFQVHVDGACVRSSIGLFQREESERSIVVVSEVAETSTDQEADAAILEVVEVTEVGEIATVTEAEDALTRSKVEATATEIAITATAAAAAEETTIVIVSEDEGQRIQREHRMLRKL</sequence>
<evidence type="ECO:0000313" key="2">
    <source>
        <dbReference type="EMBL" id="KAL0060510.1"/>
    </source>
</evidence>
<gene>
    <name evidence="2" type="ORF">AAF712_012700</name>
</gene>
<name>A0ABR2ZFS4_9AGAR</name>
<dbReference type="EMBL" id="JBBXMP010000173">
    <property type="protein sequence ID" value="KAL0060510.1"/>
    <property type="molecule type" value="Genomic_DNA"/>
</dbReference>